<organism evidence="1">
    <name type="scientific">hydrothermal vent metagenome</name>
    <dbReference type="NCBI Taxonomy" id="652676"/>
    <lineage>
        <taxon>unclassified sequences</taxon>
        <taxon>metagenomes</taxon>
        <taxon>ecological metagenomes</taxon>
    </lineage>
</organism>
<gene>
    <name evidence="1" type="ORF">MNBD_UNCLBAC01-3</name>
</gene>
<dbReference type="AlphaFoldDB" id="A0A3B1DJX5"/>
<sequence>MKKRKSYVMKYIDELQKGIEVSDDAGINVVKRSPTEKRIPTRVNTANDIIKIILEPKKILTIVSYKGKISG</sequence>
<dbReference type="EMBL" id="UOGJ01000091">
    <property type="protein sequence ID" value="VAX36308.1"/>
    <property type="molecule type" value="Genomic_DNA"/>
</dbReference>
<reference evidence="1" key="1">
    <citation type="submission" date="2018-06" db="EMBL/GenBank/DDBJ databases">
        <authorList>
            <person name="Zhirakovskaya E."/>
        </authorList>
    </citation>
    <scope>NUCLEOTIDE SEQUENCE</scope>
</reference>
<proteinExistence type="predicted"/>
<name>A0A3B1DJX5_9ZZZZ</name>
<protein>
    <submittedName>
        <fullName evidence="1">Uncharacterized protein</fullName>
    </submittedName>
</protein>
<accession>A0A3B1DJX5</accession>
<evidence type="ECO:0000313" key="1">
    <source>
        <dbReference type="EMBL" id="VAX36308.1"/>
    </source>
</evidence>